<dbReference type="EMBL" id="ASPP01023531">
    <property type="protein sequence ID" value="ETO10315.1"/>
    <property type="molecule type" value="Genomic_DNA"/>
</dbReference>
<dbReference type="AlphaFoldDB" id="X6MBA7"/>
<keyword evidence="3" id="KW-1185">Reference proteome</keyword>
<accession>X6MBA7</accession>
<comment type="caution">
    <text evidence="2">The sequence shown here is derived from an EMBL/GenBank/DDBJ whole genome shotgun (WGS) entry which is preliminary data.</text>
</comment>
<reference evidence="2 3" key="1">
    <citation type="journal article" date="2013" name="Curr. Biol.">
        <title>The Genome of the Foraminiferan Reticulomyxa filosa.</title>
        <authorList>
            <person name="Glockner G."/>
            <person name="Hulsmann N."/>
            <person name="Schleicher M."/>
            <person name="Noegel A.A."/>
            <person name="Eichinger L."/>
            <person name="Gallinger C."/>
            <person name="Pawlowski J."/>
            <person name="Sierra R."/>
            <person name="Euteneuer U."/>
            <person name="Pillet L."/>
            <person name="Moustafa A."/>
            <person name="Platzer M."/>
            <person name="Groth M."/>
            <person name="Szafranski K."/>
            <person name="Schliwa M."/>
        </authorList>
    </citation>
    <scope>NUCLEOTIDE SEQUENCE [LARGE SCALE GENOMIC DNA]</scope>
</reference>
<protein>
    <submittedName>
        <fullName evidence="2">Uncharacterized protein</fullName>
    </submittedName>
</protein>
<feature type="compositionally biased region" description="Polar residues" evidence="1">
    <location>
        <begin position="333"/>
        <end position="342"/>
    </location>
</feature>
<organism evidence="2 3">
    <name type="scientific">Reticulomyxa filosa</name>
    <dbReference type="NCBI Taxonomy" id="46433"/>
    <lineage>
        <taxon>Eukaryota</taxon>
        <taxon>Sar</taxon>
        <taxon>Rhizaria</taxon>
        <taxon>Retaria</taxon>
        <taxon>Foraminifera</taxon>
        <taxon>Monothalamids</taxon>
        <taxon>Reticulomyxidae</taxon>
        <taxon>Reticulomyxa</taxon>
    </lineage>
</organism>
<sequence length="534" mass="61286">MSIITKSARMCKYHLICNDGRRYKMSPRDKKTGRVSKHLLRWRYEVLKGFVSLAKMRLSMAKKESSGKSQLWSASEQFHTYRIPKDDQLVVSMISRPDRSNESSKQAAFKPSSAAKAMIKTEKEEEKKKKLQKQKLLLWQIPRCGWQTKNSPLARMDRPRMYFSRNGGKLQKCGWFVTNHGRNMRKSDSLEFKTTVARDKHDVDRPEDMKRSAERKGKEDKEKEGQRGQEHRLTNSEEVKSGVSMIGKQGACAHVVSHLDNVYHKRHSFVCLKCFPTANRDCTQEEKKKKNSNNNKKKKDDKERGKKTIKGRSELPSGQRQQNNRNNKGSKRTYVSRSSLGRSVSDKHKCENENEKENQGKHELNSVWPNNQRSEEITVHPFACASSGDETQEKSRDEEQHGQAMANLDANGYAADRDRESSPDFDPGEDANSPFLPTTPGRFHCDVFPFNQYEANSECDSEYWRGGNDDWHFHGEQQDLIHGQGGGEISDVEMWMLENEPTSSNSINEDDAEFIQTENANASNEINNTCSAYL</sequence>
<feature type="compositionally biased region" description="Low complexity" evidence="1">
    <location>
        <begin position="317"/>
        <end position="327"/>
    </location>
</feature>
<name>X6MBA7_RETFI</name>
<feature type="region of interest" description="Disordered" evidence="1">
    <location>
        <begin position="197"/>
        <end position="242"/>
    </location>
</feature>
<feature type="compositionally biased region" description="Basic and acidic residues" evidence="1">
    <location>
        <begin position="344"/>
        <end position="364"/>
    </location>
</feature>
<feature type="region of interest" description="Disordered" evidence="1">
    <location>
        <begin position="414"/>
        <end position="438"/>
    </location>
</feature>
<evidence type="ECO:0000313" key="3">
    <source>
        <dbReference type="Proteomes" id="UP000023152"/>
    </source>
</evidence>
<evidence type="ECO:0000313" key="2">
    <source>
        <dbReference type="EMBL" id="ETO10315.1"/>
    </source>
</evidence>
<feature type="compositionally biased region" description="Basic and acidic residues" evidence="1">
    <location>
        <begin position="197"/>
        <end position="240"/>
    </location>
</feature>
<dbReference type="Proteomes" id="UP000023152">
    <property type="component" value="Unassembled WGS sequence"/>
</dbReference>
<feature type="region of interest" description="Disordered" evidence="1">
    <location>
        <begin position="96"/>
        <end position="115"/>
    </location>
</feature>
<proteinExistence type="predicted"/>
<feature type="region of interest" description="Disordered" evidence="1">
    <location>
        <begin position="283"/>
        <end position="368"/>
    </location>
</feature>
<gene>
    <name evidence="2" type="ORF">RFI_27060</name>
</gene>
<evidence type="ECO:0000256" key="1">
    <source>
        <dbReference type="SAM" id="MobiDB-lite"/>
    </source>
</evidence>